<dbReference type="AlphaFoldDB" id="A0A4D7C7C1"/>
<gene>
    <name evidence="1" type="ORF">E6W36_04290</name>
</gene>
<dbReference type="RefSeq" id="WP_222873896.1">
    <property type="nucleotide sequence ID" value="NZ_CP039704.1"/>
</dbReference>
<reference evidence="2" key="1">
    <citation type="submission" date="2019-04" db="EMBL/GenBank/DDBJ databases">
        <title>Complete genome sequence of Sphingomonas sp. W1-2-3.</title>
        <authorList>
            <person name="Im W.T."/>
        </authorList>
    </citation>
    <scope>NUCLEOTIDE SEQUENCE [LARGE SCALE GENOMIC DNA]</scope>
    <source>
        <strain evidence="2">W1-2-3</strain>
    </source>
</reference>
<keyword evidence="2" id="KW-1185">Reference proteome</keyword>
<accession>A0A4D7C7C1</accession>
<sequence>MTTTAKPARKAAATQAWTAAKRRKFLTRLAETANVAEACRVAKVSRAYAYTYRKRAPTFAAAWDDAMCAALDDLEAALVERARDGVERPHFYGGSQVGTVRHYSDALAMFILRARRPEIYGKTGEASDTPAPAGDIRALIAERVARLRAVAP</sequence>
<dbReference type="EMBL" id="CP039704">
    <property type="protein sequence ID" value="QCI79078.1"/>
    <property type="molecule type" value="Genomic_DNA"/>
</dbReference>
<name>A0A4D7C7C1_9SPHN</name>
<protein>
    <submittedName>
        <fullName evidence="1">Terminase</fullName>
    </submittedName>
</protein>
<evidence type="ECO:0000313" key="2">
    <source>
        <dbReference type="Proteomes" id="UP000298714"/>
    </source>
</evidence>
<dbReference type="KEGG" id="hgn:E6W36_04290"/>
<proteinExistence type="predicted"/>
<organism evidence="1 2">
    <name type="scientific">Hankyongella ginsenosidimutans</name>
    <dbReference type="NCBI Taxonomy" id="1763828"/>
    <lineage>
        <taxon>Bacteria</taxon>
        <taxon>Pseudomonadati</taxon>
        <taxon>Pseudomonadota</taxon>
        <taxon>Alphaproteobacteria</taxon>
        <taxon>Sphingomonadales</taxon>
        <taxon>Sphingomonadaceae</taxon>
        <taxon>Hankyongella</taxon>
    </lineage>
</organism>
<dbReference type="Proteomes" id="UP000298714">
    <property type="component" value="Chromosome"/>
</dbReference>
<evidence type="ECO:0000313" key="1">
    <source>
        <dbReference type="EMBL" id="QCI79078.1"/>
    </source>
</evidence>